<name>A0AAN8CQS2_CHAGU</name>
<feature type="domain" description="Cadherin" evidence="13">
    <location>
        <begin position="531"/>
        <end position="649"/>
    </location>
</feature>
<keyword evidence="9" id="KW-0325">Glycoprotein</keyword>
<evidence type="ECO:0000259" key="13">
    <source>
        <dbReference type="PROSITE" id="PS50268"/>
    </source>
</evidence>
<evidence type="ECO:0000256" key="3">
    <source>
        <dbReference type="ARBA" id="ARBA00022729"/>
    </source>
</evidence>
<feature type="domain" description="Cadherin" evidence="13">
    <location>
        <begin position="866"/>
        <end position="967"/>
    </location>
</feature>
<dbReference type="FunFam" id="2.60.40.60:FF:000173">
    <property type="entry name" value="Cadherin 23"/>
    <property type="match status" value="1"/>
</dbReference>
<dbReference type="InterPro" id="IPR015919">
    <property type="entry name" value="Cadherin-like_sf"/>
</dbReference>
<feature type="region of interest" description="Disordered" evidence="11">
    <location>
        <begin position="1685"/>
        <end position="1721"/>
    </location>
</feature>
<dbReference type="PROSITE" id="PS50268">
    <property type="entry name" value="CADHERIN_2"/>
    <property type="match status" value="12"/>
</dbReference>
<dbReference type="GO" id="GO:0005509">
    <property type="term" value="F:calcium ion binding"/>
    <property type="evidence" value="ECO:0007669"/>
    <property type="project" value="UniProtKB-UniRule"/>
</dbReference>
<dbReference type="PRINTS" id="PR00205">
    <property type="entry name" value="CADHERIN"/>
</dbReference>
<evidence type="ECO:0000256" key="4">
    <source>
        <dbReference type="ARBA" id="ARBA00022737"/>
    </source>
</evidence>
<dbReference type="FunFam" id="2.60.40.60:FF:000135">
    <property type="entry name" value="cadherin-23 isoform X1"/>
    <property type="match status" value="1"/>
</dbReference>
<feature type="domain" description="Cadherin" evidence="13">
    <location>
        <begin position="146"/>
        <end position="238"/>
    </location>
</feature>
<evidence type="ECO:0000256" key="2">
    <source>
        <dbReference type="ARBA" id="ARBA00022692"/>
    </source>
</evidence>
<dbReference type="InterPro" id="IPR020894">
    <property type="entry name" value="Cadherin_CS"/>
</dbReference>
<evidence type="ECO:0000256" key="7">
    <source>
        <dbReference type="ARBA" id="ARBA00022989"/>
    </source>
</evidence>
<dbReference type="Pfam" id="PF23206">
    <property type="entry name" value="PCDH15_12th"/>
    <property type="match status" value="1"/>
</dbReference>
<feature type="domain" description="Cadherin" evidence="13">
    <location>
        <begin position="239"/>
        <end position="346"/>
    </location>
</feature>
<protein>
    <recommendedName>
        <fullName evidence="13">Cadherin domain-containing protein</fullName>
    </recommendedName>
</protein>
<dbReference type="SMART" id="SM00112">
    <property type="entry name" value="CA"/>
    <property type="match status" value="12"/>
</dbReference>
<comment type="subcellular location">
    <subcellularLocation>
        <location evidence="1">Membrane</location>
    </subcellularLocation>
</comment>
<accession>A0AAN8CQS2</accession>
<dbReference type="GO" id="GO:0009653">
    <property type="term" value="P:anatomical structure morphogenesis"/>
    <property type="evidence" value="ECO:0007669"/>
    <property type="project" value="UniProtKB-ARBA"/>
</dbReference>
<evidence type="ECO:0000256" key="5">
    <source>
        <dbReference type="ARBA" id="ARBA00022837"/>
    </source>
</evidence>
<organism evidence="14 15">
    <name type="scientific">Champsocephalus gunnari</name>
    <name type="common">Mackerel icefish</name>
    <dbReference type="NCBI Taxonomy" id="52237"/>
    <lineage>
        <taxon>Eukaryota</taxon>
        <taxon>Metazoa</taxon>
        <taxon>Chordata</taxon>
        <taxon>Craniata</taxon>
        <taxon>Vertebrata</taxon>
        <taxon>Euteleostomi</taxon>
        <taxon>Actinopterygii</taxon>
        <taxon>Neopterygii</taxon>
        <taxon>Teleostei</taxon>
        <taxon>Neoteleostei</taxon>
        <taxon>Acanthomorphata</taxon>
        <taxon>Eupercaria</taxon>
        <taxon>Perciformes</taxon>
        <taxon>Notothenioidei</taxon>
        <taxon>Channichthyidae</taxon>
        <taxon>Champsocephalus</taxon>
    </lineage>
</organism>
<dbReference type="PANTHER" id="PTHR24026:SF136">
    <property type="entry name" value="PROTOCADHERIN-23"/>
    <property type="match status" value="1"/>
</dbReference>
<evidence type="ECO:0000256" key="12">
    <source>
        <dbReference type="SAM" id="Phobius"/>
    </source>
</evidence>
<gene>
    <name evidence="14" type="ORF">CgunFtcFv8_016271</name>
</gene>
<comment type="caution">
    <text evidence="14">The sequence shown here is derived from an EMBL/GenBank/DDBJ whole genome shotgun (WGS) entry which is preliminary data.</text>
</comment>
<evidence type="ECO:0000313" key="14">
    <source>
        <dbReference type="EMBL" id="KAK5908192.1"/>
    </source>
</evidence>
<feature type="domain" description="Cadherin" evidence="13">
    <location>
        <begin position="970"/>
        <end position="1079"/>
    </location>
</feature>
<evidence type="ECO:0000256" key="6">
    <source>
        <dbReference type="ARBA" id="ARBA00022889"/>
    </source>
</evidence>
<dbReference type="InterPro" id="IPR056989">
    <property type="entry name" value="PCDH15_12th_dom"/>
</dbReference>
<keyword evidence="7 12" id="KW-1133">Transmembrane helix</keyword>
<keyword evidence="15" id="KW-1185">Reference proteome</keyword>
<evidence type="ECO:0000256" key="9">
    <source>
        <dbReference type="ARBA" id="ARBA00023180"/>
    </source>
</evidence>
<evidence type="ECO:0000256" key="10">
    <source>
        <dbReference type="PROSITE-ProRule" id="PRU00043"/>
    </source>
</evidence>
<evidence type="ECO:0000256" key="1">
    <source>
        <dbReference type="ARBA" id="ARBA00004370"/>
    </source>
</evidence>
<dbReference type="Proteomes" id="UP001331515">
    <property type="component" value="Unassembled WGS sequence"/>
</dbReference>
<evidence type="ECO:0000313" key="15">
    <source>
        <dbReference type="Proteomes" id="UP001331515"/>
    </source>
</evidence>
<feature type="domain" description="Cadherin" evidence="13">
    <location>
        <begin position="426"/>
        <end position="530"/>
    </location>
</feature>
<keyword evidence="5 10" id="KW-0106">Calcium</keyword>
<feature type="domain" description="Cadherin" evidence="13">
    <location>
        <begin position="22"/>
        <end position="131"/>
    </location>
</feature>
<dbReference type="GO" id="GO:0007156">
    <property type="term" value="P:homophilic cell adhesion via plasma membrane adhesion molecules"/>
    <property type="evidence" value="ECO:0007669"/>
    <property type="project" value="InterPro"/>
</dbReference>
<evidence type="ECO:0000256" key="8">
    <source>
        <dbReference type="ARBA" id="ARBA00023136"/>
    </source>
</evidence>
<dbReference type="FunFam" id="2.60.40.60:FF:000141">
    <property type="entry name" value="Cadherin 23"/>
    <property type="match status" value="1"/>
</dbReference>
<dbReference type="SUPFAM" id="SSF49313">
    <property type="entry name" value="Cadherin-like"/>
    <property type="match status" value="12"/>
</dbReference>
<dbReference type="FunFam" id="2.60.40.60:FF:000160">
    <property type="entry name" value="cadherin-23 isoform X1"/>
    <property type="match status" value="1"/>
</dbReference>
<dbReference type="PANTHER" id="PTHR24026">
    <property type="entry name" value="FAT ATYPICAL CADHERIN-RELATED"/>
    <property type="match status" value="1"/>
</dbReference>
<feature type="domain" description="Cadherin" evidence="13">
    <location>
        <begin position="653"/>
        <end position="758"/>
    </location>
</feature>
<evidence type="ECO:0000256" key="11">
    <source>
        <dbReference type="SAM" id="MobiDB-lite"/>
    </source>
</evidence>
<feature type="transmembrane region" description="Helical" evidence="12">
    <location>
        <begin position="1428"/>
        <end position="1451"/>
    </location>
</feature>
<dbReference type="FunFam" id="2.60.40.60:FF:000092">
    <property type="entry name" value="Protocadherin 8"/>
    <property type="match status" value="1"/>
</dbReference>
<dbReference type="FunFam" id="2.60.40.60:FF:000228">
    <property type="entry name" value="Cadherin 23"/>
    <property type="match status" value="1"/>
</dbReference>
<keyword evidence="2 12" id="KW-0812">Transmembrane</keyword>
<dbReference type="EMBL" id="JAURVH010001529">
    <property type="protein sequence ID" value="KAK5908192.1"/>
    <property type="molecule type" value="Genomic_DNA"/>
</dbReference>
<dbReference type="PROSITE" id="PS00232">
    <property type="entry name" value="CADHERIN_1"/>
    <property type="match status" value="5"/>
</dbReference>
<dbReference type="InterPro" id="IPR002126">
    <property type="entry name" value="Cadherin-like_dom"/>
</dbReference>
<dbReference type="Gene3D" id="2.60.40.60">
    <property type="entry name" value="Cadherins"/>
    <property type="match status" value="12"/>
</dbReference>
<dbReference type="Pfam" id="PF00028">
    <property type="entry name" value="Cadherin"/>
    <property type="match status" value="11"/>
</dbReference>
<dbReference type="FunFam" id="2.60.40.60:FF:000020">
    <property type="entry name" value="Dachsous cadherin-related 1b"/>
    <property type="match status" value="2"/>
</dbReference>
<keyword evidence="6" id="KW-0130">Cell adhesion</keyword>
<keyword evidence="8 12" id="KW-0472">Membrane</keyword>
<proteinExistence type="predicted"/>
<feature type="compositionally biased region" description="Polar residues" evidence="11">
    <location>
        <begin position="1710"/>
        <end position="1721"/>
    </location>
</feature>
<dbReference type="FunFam" id="2.60.40.60:FF:000100">
    <property type="entry name" value="protocadherin Fat 2"/>
    <property type="match status" value="1"/>
</dbReference>
<feature type="domain" description="Cadherin" evidence="13">
    <location>
        <begin position="1208"/>
        <end position="1328"/>
    </location>
</feature>
<feature type="domain" description="Cadherin" evidence="13">
    <location>
        <begin position="347"/>
        <end position="426"/>
    </location>
</feature>
<keyword evidence="3" id="KW-0732">Signal</keyword>
<reference evidence="14 15" key="1">
    <citation type="journal article" date="2023" name="Mol. Biol. Evol.">
        <title>Genomics of Secondarily Temperate Adaptation in the Only Non-Antarctic Icefish.</title>
        <authorList>
            <person name="Rivera-Colon A.G."/>
            <person name="Rayamajhi N."/>
            <person name="Minhas B.F."/>
            <person name="Madrigal G."/>
            <person name="Bilyk K.T."/>
            <person name="Yoon V."/>
            <person name="Hune M."/>
            <person name="Gregory S."/>
            <person name="Cheng C.H.C."/>
            <person name="Catchen J.M."/>
        </authorList>
    </citation>
    <scope>NUCLEOTIDE SEQUENCE [LARGE SCALE GENOMIC DNA]</scope>
    <source>
        <tissue evidence="14">White muscle</tissue>
    </source>
</reference>
<dbReference type="GO" id="GO:0005886">
    <property type="term" value="C:plasma membrane"/>
    <property type="evidence" value="ECO:0007669"/>
    <property type="project" value="InterPro"/>
</dbReference>
<feature type="domain" description="Cadherin" evidence="13">
    <location>
        <begin position="759"/>
        <end position="865"/>
    </location>
</feature>
<keyword evidence="4" id="KW-0677">Repeat</keyword>
<sequence length="1721" mass="189419">MATSTTIYVHIVDENDNAPEFPEEEYVTVLSEGPETVGATIATVTSIDPDEGLNGTLRYAIAQGNLIQTFNINSITGRITAIKELDYEISKGHYVLVVTATDQCTNPALRLTSSTTVLVSVLDVNDVTPTFPRAFEGPFEVTEGQPGPRVWTLKASDEDSGLNGKVEYSITGGDPQNEFMVSPVEGELRVRKDVELDRETTAFYNITVTARDLGTPSRNTSVVVGVNVRDINDNDPVLLNLPYNTSVREGATIHAAVARVQARDADSGRNALLTYNITAGNQDGAFYVNDTTGVVQVNRPLDRERVSEYRLTITVKDNPENPRVARRDSDLLVISILDENDNRPVFTRTSYRAEIMENSAAGSKVSVLNGPVVAEDKDIGPNAVVKYRLLGARVDLFTVDANSGVIQVRQGAQLDREAFQEPRVELPASFSVRLPENSPTGVVVTQLSATDADSGSNGWLTYRLESGAQDRFVVDSLSGTVLVGNTTLDREERGSYRLVVMATDRGTPSMSGTATLTVILDDVNDSRPRFIEPITMINVNESTPPGVVVATLTAEDPDLHPRLEYYIISVEAKDDGNNAVDGLQESFGIDLHTGAVFVRNPINRELVATFEIIVSVHDNASDIIDKSGSVPNARLTINVLDVNDNAPRFRPFGVTNFTEQILEGAQPGTTLLSVSAVDPDKGPNGQVIYQLLHLPRGGYVRLEDPSTGKIVANQTVDFEQIQWLNFTIRARDHGTPPRIAELPVYLRIVDVNDNNPVFLQPSYQEPVFENVNLGTTIVSVSATDADSGLFAVIEYSLVDGEGKFAIKPLTGEIYILSPLDRETKDHYTLTAVARDNPGGTSNNRRENSVQVLVTVVDINDYRPRFSERMYNTSVFENEPSGTSVITVRATDLDEGENGAVLYSLLGAHSDAFSLDPNAGLIRSRRLLQSSERFNLTVVATDQGRPPLWGTADLFIVVIDVNDNRPVFVRPANGTIIHISEEQPPGLPVYEVHATDSDEGLNGEVRYGFLQTGAGNRDWENFHIDATSGVITTTVKLDREKQALHSFIIVARDMGQPVPYETTQPLQVALLDVDDNEPVFLKPPRGSLPYQKLTVLEHSRPGTVVGNITRAVDADEGTNAIVYYFIAGGNSDGNFGLRLDGELKVHKDLDREEVPVYSIIIKASSNRSWTPPRGQRAARTRALDPARDPSLLEVRIELEDINDQKPRFTKAEYTAGVAANAKVGSDLIKVVALDNDIGNNSLVQYHIVTIRYFQSQSNGSEDVGSIFTIGLTDGIIRTYDLFTAYNPGYFQLEILACDYAGHSTTTNVNIYILRDDQRVKIVFNEIPDVVRENQEDFINLLSNITGAIVNLDDIQFHVDKKGRVSYAQTDMLIHVVNNQTNTILDVERVIQMIDENKEQLRNLFRKHTVVDVQPAISDKLPDDITTLQLVIIILAVLLCLAGILFVTMNWHYRRVHQRKLKAIVAGSTGNQGLMDILDMPNTNKYSFEGANPVWLDPFCRNLELAAQANHEDDLPENLNEITDLWNSPARTHGTFGREPQAKPEDDRYLRAAIQEYDNIAKLGQIMREGPIKGSLLNVVLDDYMRLKKLFAARLVTVSTSQGDQSSVTELIQSDLDDDEDECLGMGGGRGTLRFKHKLPVELKGPEGVHVVHGSTGTLLTSDLSSLPEDDQRALARSLEALNADGGLYSERNARTESAKSTPMHRHKDGDTLSQSPLEITEL</sequence>
<feature type="domain" description="Cadherin" evidence="13">
    <location>
        <begin position="1086"/>
        <end position="1207"/>
    </location>
</feature>
<dbReference type="CDD" id="cd11304">
    <property type="entry name" value="Cadherin_repeat"/>
    <property type="match status" value="11"/>
</dbReference>